<organism evidence="2 3">
    <name type="scientific">Pseudoxanthomonas winnipegensis</name>
    <dbReference type="NCBI Taxonomy" id="2480810"/>
    <lineage>
        <taxon>Bacteria</taxon>
        <taxon>Pseudomonadati</taxon>
        <taxon>Pseudomonadota</taxon>
        <taxon>Gammaproteobacteria</taxon>
        <taxon>Lysobacterales</taxon>
        <taxon>Lysobacteraceae</taxon>
        <taxon>Pseudoxanthomonas</taxon>
    </lineage>
</organism>
<keyword evidence="1" id="KW-0812">Transmembrane</keyword>
<dbReference type="EMBL" id="SHMC01000004">
    <property type="protein sequence ID" value="TAA24406.1"/>
    <property type="molecule type" value="Genomic_DNA"/>
</dbReference>
<gene>
    <name evidence="2" type="ORF">EA660_11765</name>
</gene>
<dbReference type="Proteomes" id="UP000292627">
    <property type="component" value="Unassembled WGS sequence"/>
</dbReference>
<protein>
    <recommendedName>
        <fullName evidence="4">Bacterial Pleckstrin homology domain-containing protein</fullName>
    </recommendedName>
</protein>
<evidence type="ECO:0008006" key="4">
    <source>
        <dbReference type="Google" id="ProtNLM"/>
    </source>
</evidence>
<dbReference type="RefSeq" id="WP_130551744.1">
    <property type="nucleotide sequence ID" value="NZ_SHMC01000004.1"/>
</dbReference>
<keyword evidence="1" id="KW-1133">Transmembrane helix</keyword>
<dbReference type="OrthoDB" id="5767765at2"/>
<proteinExistence type="predicted"/>
<feature type="transmembrane region" description="Helical" evidence="1">
    <location>
        <begin position="60"/>
        <end position="80"/>
    </location>
</feature>
<dbReference type="AlphaFoldDB" id="A0A4Q8L937"/>
<keyword evidence="1" id="KW-0472">Membrane</keyword>
<evidence type="ECO:0000313" key="2">
    <source>
        <dbReference type="EMBL" id="TAA24406.1"/>
    </source>
</evidence>
<evidence type="ECO:0000256" key="1">
    <source>
        <dbReference type="SAM" id="Phobius"/>
    </source>
</evidence>
<comment type="caution">
    <text evidence="2">The sequence shown here is derived from an EMBL/GenBank/DDBJ whole genome shotgun (WGS) entry which is preliminary data.</text>
</comment>
<reference evidence="2 3" key="1">
    <citation type="submission" date="2019-02" db="EMBL/GenBank/DDBJ databases">
        <title>WGS of Pseudoxanthomonas species novum from clinical isolates.</title>
        <authorList>
            <person name="Bernier A.-M."/>
            <person name="Bernard K."/>
            <person name="Vachon A."/>
        </authorList>
    </citation>
    <scope>NUCLEOTIDE SEQUENCE [LARGE SCALE GENOMIC DNA]</scope>
    <source>
        <strain evidence="2 3">NML171200</strain>
    </source>
</reference>
<sequence>MRPQARAHAAGAAPTLTPPPGSARLWLFVLVVGLPLVLCAAALAIAPLTGRAAPQPAGGVLGAIAIQLASVALLTVPLWAGLDWALRRQALVIDQGELDLRTTFFRSRVPLSQLQPEQARIVDLDEHLELRPQLKTRGYALPGLRSGWYRLRNKRKAFVALADSRRVLWLPTTAGHALLLDVRDPHGLLALLRERCGHAR</sequence>
<evidence type="ECO:0000313" key="3">
    <source>
        <dbReference type="Proteomes" id="UP000292627"/>
    </source>
</evidence>
<name>A0A4Q8L937_9GAMM</name>
<feature type="transmembrane region" description="Helical" evidence="1">
    <location>
        <begin position="25"/>
        <end position="48"/>
    </location>
</feature>
<accession>A0A4Q8L937</accession>